<dbReference type="RefSeq" id="WP_323451907.1">
    <property type="nucleotide sequence ID" value="NZ_LC735414.1"/>
</dbReference>
<dbReference type="Proteomes" id="UP001291653">
    <property type="component" value="Plasmid pYSPA8-1"/>
</dbReference>
<geneLocation type="plasmid" evidence="2 3">
    <name>pYSPA8-1</name>
</geneLocation>
<dbReference type="AlphaFoldDB" id="A0AA86MBI0"/>
<evidence type="ECO:0000256" key="1">
    <source>
        <dbReference type="SAM" id="Phobius"/>
    </source>
</evidence>
<organism evidence="2 3">
    <name type="scientific">Streptomyces yaizuensis</name>
    <dbReference type="NCBI Taxonomy" id="2989713"/>
    <lineage>
        <taxon>Bacteria</taxon>
        <taxon>Bacillati</taxon>
        <taxon>Actinomycetota</taxon>
        <taxon>Actinomycetes</taxon>
        <taxon>Kitasatosporales</taxon>
        <taxon>Streptomycetaceae</taxon>
        <taxon>Streptomyces</taxon>
    </lineage>
</organism>
<reference evidence="2 3" key="1">
    <citation type="submission" date="2022-10" db="EMBL/GenBank/DDBJ databases">
        <title>Draft genome sequence of Streptomyces sp. YSPA8.</title>
        <authorList>
            <person name="Moriuchi R."/>
            <person name="Dohra H."/>
            <person name="Yamamura H."/>
            <person name="Kodani S."/>
        </authorList>
    </citation>
    <scope>NUCLEOTIDE SEQUENCE [LARGE SCALE GENOMIC DNA]</scope>
    <source>
        <strain evidence="2 3">YSPA8</strain>
        <plasmid evidence="2 3">pYSPA8-1</plasmid>
    </source>
</reference>
<evidence type="ECO:0000313" key="3">
    <source>
        <dbReference type="Proteomes" id="UP001291653"/>
    </source>
</evidence>
<name>A0AA86MBI0_9ACTN</name>
<keyword evidence="2" id="KW-0614">Plasmid</keyword>
<feature type="transmembrane region" description="Helical" evidence="1">
    <location>
        <begin position="55"/>
        <end position="78"/>
    </location>
</feature>
<keyword evidence="1" id="KW-0472">Membrane</keyword>
<evidence type="ECO:0000313" key="2">
    <source>
        <dbReference type="EMBL" id="BDT39548.1"/>
    </source>
</evidence>
<accession>A0AA86MBI0</accession>
<sequence>MSRYRIDYGSVAEDTLRQMRAPDQFKAAMSRTLGQDPYGHRSKEINGEKDRRHAVIADVLVVYYVSASVLKITAVRLIPSP</sequence>
<keyword evidence="3" id="KW-1185">Reference proteome</keyword>
<keyword evidence="1" id="KW-0812">Transmembrane</keyword>
<proteinExistence type="predicted"/>
<protein>
    <submittedName>
        <fullName evidence="2">Uncharacterized protein</fullName>
    </submittedName>
</protein>
<dbReference type="EMBL" id="LC735414">
    <property type="protein sequence ID" value="BDT39548.1"/>
    <property type="molecule type" value="Genomic_DNA"/>
</dbReference>
<gene>
    <name evidence="2" type="ORF">SYYSPA8_37150</name>
</gene>
<keyword evidence="1" id="KW-1133">Transmembrane helix</keyword>